<proteinExistence type="predicted"/>
<dbReference type="AlphaFoldDB" id="B0MWI8"/>
<dbReference type="Gene3D" id="3.40.50.300">
    <property type="entry name" value="P-loop containing nucleotide triphosphate hydrolases"/>
    <property type="match status" value="1"/>
</dbReference>
<feature type="transmembrane region" description="Helical" evidence="4">
    <location>
        <begin position="47"/>
        <end position="72"/>
    </location>
</feature>
<dbReference type="PANTHER" id="PTHR23531">
    <property type="entry name" value="QUINOLENE RESISTANCE PROTEIN NORA"/>
    <property type="match status" value="1"/>
</dbReference>
<feature type="transmembrane region" description="Helical" evidence="4">
    <location>
        <begin position="242"/>
        <end position="260"/>
    </location>
</feature>
<evidence type="ECO:0000256" key="1">
    <source>
        <dbReference type="ARBA" id="ARBA00022692"/>
    </source>
</evidence>
<dbReference type="Pfam" id="PF07690">
    <property type="entry name" value="MFS_1"/>
    <property type="match status" value="1"/>
</dbReference>
<evidence type="ECO:0000256" key="2">
    <source>
        <dbReference type="ARBA" id="ARBA00022989"/>
    </source>
</evidence>
<keyword evidence="7" id="KW-1185">Reference proteome</keyword>
<keyword evidence="2 4" id="KW-1133">Transmembrane helix</keyword>
<evidence type="ECO:0000313" key="6">
    <source>
        <dbReference type="EMBL" id="EDS03289.1"/>
    </source>
</evidence>
<evidence type="ECO:0000259" key="5">
    <source>
        <dbReference type="PROSITE" id="PS50850"/>
    </source>
</evidence>
<dbReference type="eggNOG" id="COG2814">
    <property type="taxonomic scope" value="Bacteria"/>
</dbReference>
<evidence type="ECO:0000256" key="3">
    <source>
        <dbReference type="ARBA" id="ARBA00023136"/>
    </source>
</evidence>
<feature type="transmembrane region" description="Helical" evidence="4">
    <location>
        <begin position="360"/>
        <end position="379"/>
    </location>
</feature>
<dbReference type="InterPro" id="IPR027417">
    <property type="entry name" value="P-loop_NTPase"/>
</dbReference>
<dbReference type="EMBL" id="ABFK02000019">
    <property type="protein sequence ID" value="EDS03289.1"/>
    <property type="molecule type" value="Genomic_DNA"/>
</dbReference>
<evidence type="ECO:0000313" key="7">
    <source>
        <dbReference type="Proteomes" id="UP000005819"/>
    </source>
</evidence>
<dbReference type="InterPro" id="IPR052714">
    <property type="entry name" value="MFS_Exporter"/>
</dbReference>
<keyword evidence="3 4" id="KW-0472">Membrane</keyword>
<feature type="transmembrane region" description="Helical" evidence="4">
    <location>
        <begin position="334"/>
        <end position="354"/>
    </location>
</feature>
<feature type="domain" description="Major facilitator superfamily (MFS) profile" evidence="5">
    <location>
        <begin position="14"/>
        <end position="384"/>
    </location>
</feature>
<feature type="transmembrane region" description="Helical" evidence="4">
    <location>
        <begin position="78"/>
        <end position="107"/>
    </location>
</feature>
<protein>
    <submittedName>
        <fullName evidence="6">Transporter, major facilitator family protein</fullName>
    </submittedName>
</protein>
<dbReference type="CDD" id="cd17489">
    <property type="entry name" value="MFS_YfcJ_like"/>
    <property type="match status" value="1"/>
</dbReference>
<dbReference type="SUPFAM" id="SSF52540">
    <property type="entry name" value="P-loop containing nucleoside triphosphate hydrolases"/>
    <property type="match status" value="1"/>
</dbReference>
<sequence>MKGTTTQDRLWTGSFLRICLVNLFIFVNFHALLPTFPFFVTYLGGDAVTIGLATALFSIASIVSRPFVGWLIDTRGRYAILVLGLIGMTLIPMGYFVSAGIATAVILRTAHGVFHAASSNASSTWVTDIIPHKRMGEGLGMYGLSMAISTAVAPALGLAVMNAWGFRPLFAIAALTALAALLTGMGIRSRNYAVSDAPLRIRELFEPMSLPAAVTQFFFMMAYGVVEVYMAIYAASCRLPGGGIYFIFIALATVATRILLGRAVDRYGEARLVYTGNAAIVIGILLLVFAHNVPCYLLSALLLGYSFGAIQPSLQTMAMHAVAPERRGAASSTFFVAFDFGIASGGFLAGILVKQLGYDAMFLCMIVPCLLSSGYYYAFGRRHASSFNPQNRRTGLNSDDDRPGLSARKSLPFVITISREYGSGGHRIGERLAQRLGVKFYDRELISLTAQQSGLGESTVQESEQTVSGRLMYDDPVQTAVFRAQSQVIRNIACQEPCVIVGRLANFVLKDRPACLHLFIYADEATRRKRIASEYGVADNRTQSLLKRIDQERREHCLHYTGCEWGERHYYHMMLDSSISGDEQIVETICNVIRTISGRKHPNERKK</sequence>
<keyword evidence="1 4" id="KW-0812">Transmembrane</keyword>
<dbReference type="Gene3D" id="1.20.1250.20">
    <property type="entry name" value="MFS general substrate transporter like domains"/>
    <property type="match status" value="1"/>
</dbReference>
<feature type="transmembrane region" description="Helical" evidence="4">
    <location>
        <begin position="166"/>
        <end position="187"/>
    </location>
</feature>
<dbReference type="GO" id="GO:0022857">
    <property type="term" value="F:transmembrane transporter activity"/>
    <property type="evidence" value="ECO:0007669"/>
    <property type="project" value="InterPro"/>
</dbReference>
<feature type="transmembrane region" description="Helical" evidence="4">
    <location>
        <begin position="296"/>
        <end position="314"/>
    </location>
</feature>
<comment type="caution">
    <text evidence="6">The sequence shown here is derived from an EMBL/GenBank/DDBJ whole genome shotgun (WGS) entry which is preliminary data.</text>
</comment>
<reference evidence="6" key="1">
    <citation type="submission" date="2007-10" db="EMBL/GenBank/DDBJ databases">
        <authorList>
            <person name="Fulton L."/>
            <person name="Clifton S."/>
            <person name="Fulton B."/>
            <person name="Xu J."/>
            <person name="Minx P."/>
            <person name="Pepin K.H."/>
            <person name="Johnson M."/>
            <person name="Thiruvilangam P."/>
            <person name="Bhonagiri V."/>
            <person name="Nash W.E."/>
            <person name="Mardis E.R."/>
            <person name="Wilson R.K."/>
        </authorList>
    </citation>
    <scope>NUCLEOTIDE SEQUENCE [LARGE SCALE GENOMIC DNA]</scope>
    <source>
        <strain evidence="6">DSM 17216</strain>
    </source>
</reference>
<dbReference type="InterPro" id="IPR036259">
    <property type="entry name" value="MFS_trans_sf"/>
</dbReference>
<accession>B0MWI8</accession>
<reference evidence="6" key="2">
    <citation type="submission" date="2013-09" db="EMBL/GenBank/DDBJ databases">
        <title>Draft genome sequence of Alistipes putredinis (DSM 17216).</title>
        <authorList>
            <person name="Sudarsanam P."/>
            <person name="Ley R."/>
            <person name="Guruge J."/>
            <person name="Turnbaugh P.J."/>
            <person name="Mahowald M."/>
            <person name="Liep D."/>
            <person name="Gordon J."/>
        </authorList>
    </citation>
    <scope>NUCLEOTIDE SEQUENCE</scope>
    <source>
        <strain evidence="6">DSM 17216</strain>
    </source>
</reference>
<feature type="transmembrane region" description="Helical" evidence="4">
    <location>
        <begin position="139"/>
        <end position="160"/>
    </location>
</feature>
<dbReference type="eggNOG" id="COG1102">
    <property type="taxonomic scope" value="Bacteria"/>
</dbReference>
<dbReference type="InterPro" id="IPR020846">
    <property type="entry name" value="MFS_dom"/>
</dbReference>
<name>B0MWI8_9BACT</name>
<feature type="transmembrane region" description="Helical" evidence="4">
    <location>
        <begin position="272"/>
        <end position="290"/>
    </location>
</feature>
<dbReference type="SUPFAM" id="SSF103473">
    <property type="entry name" value="MFS general substrate transporter"/>
    <property type="match status" value="1"/>
</dbReference>
<dbReference type="OrthoDB" id="9812221at2"/>
<dbReference type="RefSeq" id="WP_004327520.1">
    <property type="nucleotide sequence ID" value="NZ_DS499577.1"/>
</dbReference>
<feature type="transmembrane region" description="Helical" evidence="4">
    <location>
        <begin position="15"/>
        <end position="40"/>
    </location>
</feature>
<dbReference type="Pfam" id="PF13189">
    <property type="entry name" value="Cytidylate_kin2"/>
    <property type="match status" value="1"/>
</dbReference>
<dbReference type="HOGENOM" id="CLU_031355_0_0_10"/>
<dbReference type="Proteomes" id="UP000005819">
    <property type="component" value="Unassembled WGS sequence"/>
</dbReference>
<organism evidence="6 7">
    <name type="scientific">Alistipes putredinis DSM 17216</name>
    <dbReference type="NCBI Taxonomy" id="445970"/>
    <lineage>
        <taxon>Bacteria</taxon>
        <taxon>Pseudomonadati</taxon>
        <taxon>Bacteroidota</taxon>
        <taxon>Bacteroidia</taxon>
        <taxon>Bacteroidales</taxon>
        <taxon>Rikenellaceae</taxon>
        <taxon>Alistipes</taxon>
    </lineage>
</organism>
<evidence type="ECO:0000256" key="4">
    <source>
        <dbReference type="SAM" id="Phobius"/>
    </source>
</evidence>
<feature type="transmembrane region" description="Helical" evidence="4">
    <location>
        <begin position="208"/>
        <end position="236"/>
    </location>
</feature>
<dbReference type="PROSITE" id="PS50850">
    <property type="entry name" value="MFS"/>
    <property type="match status" value="1"/>
</dbReference>
<dbReference type="GeneID" id="73802150"/>
<gene>
    <name evidence="6" type="ORF">ALIPUT_01499</name>
</gene>
<dbReference type="PANTHER" id="PTHR23531:SF1">
    <property type="entry name" value="QUINOLENE RESISTANCE PROTEIN NORA"/>
    <property type="match status" value="1"/>
</dbReference>
<dbReference type="InterPro" id="IPR011701">
    <property type="entry name" value="MFS"/>
</dbReference>